<dbReference type="InterPro" id="IPR046947">
    <property type="entry name" value="LytR-like"/>
</dbReference>
<reference evidence="4 5" key="1">
    <citation type="journal article" date="2008" name="Int. J. Syst. Evol. Microbiol.">
        <title>Bizionia argentinensis sp. nov., isolated from surface marine water in Antarctica.</title>
        <authorList>
            <person name="Bercovich A."/>
            <person name="Vazquez S.C."/>
            <person name="Yankilevich P."/>
            <person name="Coria S.H."/>
            <person name="Foti M."/>
            <person name="Hernandez E."/>
            <person name="Vidal A."/>
            <person name="Ruberto L."/>
            <person name="Melo C."/>
            <person name="Marenssi S."/>
            <person name="Criscuolo M."/>
            <person name="Memoli M."/>
            <person name="Arguelles M."/>
            <person name="Mac Cormack W.P."/>
        </authorList>
    </citation>
    <scope>NUCLEOTIDE SEQUENCE [LARGE SCALE GENOMIC DNA]</scope>
    <source>
        <strain evidence="4 5">JUB59</strain>
    </source>
</reference>
<sequence length="260" mass="30409">MTMYKILIIEDEAPARKKLKRFLDKTGHSYKIVAELETVSDAKLLLSQTQDFDIIFSDIELRDGNIFELYNEVSLNCPIIFATAYNAFLMSAFEANGIEYLLKPYSFERFSNAWDKFIRLKANSNQNYNELIGTISHLLKSNKENNIGYKEQFAIKSNKETYFLKVEDIVCFQADGGIIFAFDQLNKRHIMPYATLKEIEAFLDPKKFFRINRSENIQRKFIDKIERYNKNTISVYLNSQRKTVKTSQNKTSDFNAWLGI</sequence>
<dbReference type="PANTHER" id="PTHR37299">
    <property type="entry name" value="TRANSCRIPTIONAL REGULATOR-RELATED"/>
    <property type="match status" value="1"/>
</dbReference>
<feature type="domain" description="HTH LytTR-type" evidence="3">
    <location>
        <begin position="153"/>
        <end position="260"/>
    </location>
</feature>
<evidence type="ECO:0000259" key="2">
    <source>
        <dbReference type="PROSITE" id="PS50110"/>
    </source>
</evidence>
<dbReference type="PANTHER" id="PTHR37299:SF1">
    <property type="entry name" value="STAGE 0 SPORULATION PROTEIN A HOMOLOG"/>
    <property type="match status" value="1"/>
</dbReference>
<dbReference type="Gene3D" id="3.40.50.2300">
    <property type="match status" value="1"/>
</dbReference>
<dbReference type="SUPFAM" id="SSF52172">
    <property type="entry name" value="CheY-like"/>
    <property type="match status" value="1"/>
</dbReference>
<dbReference type="PROSITE" id="PS50110">
    <property type="entry name" value="RESPONSE_REGULATORY"/>
    <property type="match status" value="1"/>
</dbReference>
<dbReference type="InterPro" id="IPR001789">
    <property type="entry name" value="Sig_transdc_resp-reg_receiver"/>
</dbReference>
<accession>G2EA15</accession>
<name>G2EA15_9FLAO</name>
<dbReference type="InterPro" id="IPR011006">
    <property type="entry name" value="CheY-like_superfamily"/>
</dbReference>
<dbReference type="OrthoDB" id="2168082at2"/>
<dbReference type="Proteomes" id="UP000003730">
    <property type="component" value="Unassembled WGS sequence"/>
</dbReference>
<evidence type="ECO:0000256" key="1">
    <source>
        <dbReference type="PROSITE-ProRule" id="PRU00169"/>
    </source>
</evidence>
<dbReference type="Pfam" id="PF00072">
    <property type="entry name" value="Response_reg"/>
    <property type="match status" value="1"/>
</dbReference>
<keyword evidence="5" id="KW-1185">Reference proteome</keyword>
<gene>
    <name evidence="4" type="ORF">BZARG_1521</name>
</gene>
<dbReference type="EMBL" id="AFXZ01000003">
    <property type="protein sequence ID" value="EGV44636.2"/>
    <property type="molecule type" value="Genomic_DNA"/>
</dbReference>
<organism evidence="4 5">
    <name type="scientific">Bizionia argentinensis JUB59</name>
    <dbReference type="NCBI Taxonomy" id="1046627"/>
    <lineage>
        <taxon>Bacteria</taxon>
        <taxon>Pseudomonadati</taxon>
        <taxon>Bacteroidota</taxon>
        <taxon>Flavobacteriia</taxon>
        <taxon>Flavobacteriales</taxon>
        <taxon>Flavobacteriaceae</taxon>
        <taxon>Bizionia</taxon>
    </lineage>
</organism>
<feature type="domain" description="Response regulatory" evidence="2">
    <location>
        <begin position="5"/>
        <end position="118"/>
    </location>
</feature>
<evidence type="ECO:0000259" key="3">
    <source>
        <dbReference type="PROSITE" id="PS50930"/>
    </source>
</evidence>
<dbReference type="Pfam" id="PF04397">
    <property type="entry name" value="LytTR"/>
    <property type="match status" value="1"/>
</dbReference>
<dbReference type="GO" id="GO:0000156">
    <property type="term" value="F:phosphorelay response regulator activity"/>
    <property type="evidence" value="ECO:0007669"/>
    <property type="project" value="InterPro"/>
</dbReference>
<dbReference type="eggNOG" id="COG3279">
    <property type="taxonomic scope" value="Bacteria"/>
</dbReference>
<evidence type="ECO:0000313" key="5">
    <source>
        <dbReference type="Proteomes" id="UP000003730"/>
    </source>
</evidence>
<dbReference type="InterPro" id="IPR007492">
    <property type="entry name" value="LytTR_DNA-bd_dom"/>
</dbReference>
<dbReference type="SMART" id="SM00850">
    <property type="entry name" value="LytTR"/>
    <property type="match status" value="1"/>
</dbReference>
<dbReference type="STRING" id="1046627.BZARG_1521"/>
<keyword evidence="1" id="KW-0597">Phosphoprotein</keyword>
<comment type="caution">
    <text evidence="4">The sequence shown here is derived from an EMBL/GenBank/DDBJ whole genome shotgun (WGS) entry which is preliminary data.</text>
</comment>
<protein>
    <submittedName>
        <fullName evidence="4">Response regulator transcription factor</fullName>
    </submittedName>
</protein>
<feature type="modified residue" description="4-aspartylphosphate" evidence="1">
    <location>
        <position position="58"/>
    </location>
</feature>
<dbReference type="PATRIC" id="fig|1046627.3.peg.391"/>
<dbReference type="AlphaFoldDB" id="G2EA15"/>
<evidence type="ECO:0000313" key="4">
    <source>
        <dbReference type="EMBL" id="EGV44636.2"/>
    </source>
</evidence>
<proteinExistence type="predicted"/>
<dbReference type="GO" id="GO:0003677">
    <property type="term" value="F:DNA binding"/>
    <property type="evidence" value="ECO:0007669"/>
    <property type="project" value="InterPro"/>
</dbReference>
<dbReference type="PROSITE" id="PS50930">
    <property type="entry name" value="HTH_LYTTR"/>
    <property type="match status" value="1"/>
</dbReference>
<dbReference type="Gene3D" id="2.40.50.1020">
    <property type="entry name" value="LytTr DNA-binding domain"/>
    <property type="match status" value="1"/>
</dbReference>
<dbReference type="SMART" id="SM00448">
    <property type="entry name" value="REC"/>
    <property type="match status" value="1"/>
</dbReference>